<dbReference type="Gene3D" id="3.40.630.30">
    <property type="match status" value="1"/>
</dbReference>
<dbReference type="EMBL" id="AAQH01000029">
    <property type="protein sequence ID" value="EAT10908.1"/>
    <property type="molecule type" value="Genomic_DNA"/>
</dbReference>
<dbReference type="PROSITE" id="PS51186">
    <property type="entry name" value="GNAT"/>
    <property type="match status" value="1"/>
</dbReference>
<dbReference type="Proteomes" id="UP000004263">
    <property type="component" value="Unassembled WGS sequence"/>
</dbReference>
<organism evidence="2 3">
    <name type="scientific">Bermanella marisrubri</name>
    <dbReference type="NCBI Taxonomy" id="207949"/>
    <lineage>
        <taxon>Bacteria</taxon>
        <taxon>Pseudomonadati</taxon>
        <taxon>Pseudomonadota</taxon>
        <taxon>Gammaproteobacteria</taxon>
        <taxon>Oceanospirillales</taxon>
        <taxon>Oceanospirillaceae</taxon>
        <taxon>Bermanella</taxon>
    </lineage>
</organism>
<dbReference type="InterPro" id="IPR000182">
    <property type="entry name" value="GNAT_dom"/>
</dbReference>
<feature type="domain" description="N-acetyltransferase" evidence="1">
    <location>
        <begin position="198"/>
        <end position="371"/>
    </location>
</feature>
<reference evidence="2 3" key="1">
    <citation type="submission" date="2006-03" db="EMBL/GenBank/DDBJ databases">
        <authorList>
            <person name="Pinhassi J."/>
            <person name="Pedros-Alio C."/>
            <person name="Ferriera S."/>
            <person name="Johnson J."/>
            <person name="Kravitz S."/>
            <person name="Halpern A."/>
            <person name="Remington K."/>
            <person name="Beeson K."/>
            <person name="Tran B."/>
            <person name="Rogers Y.-H."/>
            <person name="Friedman R."/>
            <person name="Venter J.C."/>
        </authorList>
    </citation>
    <scope>NUCLEOTIDE SEQUENCE [LARGE SCALE GENOMIC DNA]</scope>
    <source>
        <strain evidence="2 3">RED65</strain>
    </source>
</reference>
<accession>Q1MY52</accession>
<protein>
    <recommendedName>
        <fullName evidence="1">N-acetyltransferase domain-containing protein</fullName>
    </recommendedName>
</protein>
<sequence length="382" mass="43985">MEIIIEPVNNKQRWTDFLSIPNIIYREDADYCLEIKSETQTELSHKNPVATQCTVQSLVAYKNGNPCARCVCIINPSLNKKMGKSIGLIGYLEFVEDEAVLNSLLMNCEAYFSKKDCSEIWAGVRFSLNYPVGIQTSGFDKQHTFLMNKQPGYYAELLSKNGFHSEKQLNAYCVDLNEHYQVPPILVNDANSALDSGYRVRLMKKSDIEPCLHHYNERWQSNFAHTELSSKELHHLIRNMKLYLDTRFCFVVEKNNQLCGYLFTFPDFNQTLKQWQGRTSLIKLLGFLFEYKLKRKVHGLKTAIIGVDSEHTGKKLSSLMNKALLESAIKSRCRYIERSWILEDNYASIKQAQRMGGGLYKTYSLFSRPIANSNMQDLDEAV</sequence>
<dbReference type="RefSeq" id="WP_007018644.1">
    <property type="nucleotide sequence ID" value="NZ_CH724117.1"/>
</dbReference>
<dbReference type="Pfam" id="PF00583">
    <property type="entry name" value="Acetyltransf_1"/>
    <property type="match status" value="1"/>
</dbReference>
<name>Q1MY52_9GAMM</name>
<gene>
    <name evidence="2" type="ORF">RED65_12695</name>
</gene>
<dbReference type="STRING" id="207949.RED65_12695"/>
<comment type="caution">
    <text evidence="2">The sequence shown here is derived from an EMBL/GenBank/DDBJ whole genome shotgun (WGS) entry which is preliminary data.</text>
</comment>
<proteinExistence type="predicted"/>
<dbReference type="SUPFAM" id="SSF55729">
    <property type="entry name" value="Acyl-CoA N-acyltransferases (Nat)"/>
    <property type="match status" value="1"/>
</dbReference>
<dbReference type="AlphaFoldDB" id="Q1MY52"/>
<dbReference type="InterPro" id="IPR039968">
    <property type="entry name" value="BcerS-like"/>
</dbReference>
<dbReference type="PANTHER" id="PTHR41368">
    <property type="entry name" value="PROTEIN YGHO"/>
    <property type="match status" value="1"/>
</dbReference>
<dbReference type="InterPro" id="IPR016181">
    <property type="entry name" value="Acyl_CoA_acyltransferase"/>
</dbReference>
<evidence type="ECO:0000313" key="3">
    <source>
        <dbReference type="Proteomes" id="UP000004263"/>
    </source>
</evidence>
<evidence type="ECO:0000313" key="2">
    <source>
        <dbReference type="EMBL" id="EAT10908.1"/>
    </source>
</evidence>
<dbReference type="HOGENOM" id="CLU_053649_0_0_6"/>
<keyword evidence="3" id="KW-1185">Reference proteome</keyword>
<evidence type="ECO:0000259" key="1">
    <source>
        <dbReference type="PROSITE" id="PS51186"/>
    </source>
</evidence>
<dbReference type="PANTHER" id="PTHR41368:SF1">
    <property type="entry name" value="PROTEIN YGHO"/>
    <property type="match status" value="1"/>
</dbReference>
<dbReference type="GO" id="GO:0016747">
    <property type="term" value="F:acyltransferase activity, transferring groups other than amino-acyl groups"/>
    <property type="evidence" value="ECO:0007669"/>
    <property type="project" value="InterPro"/>
</dbReference>